<keyword evidence="2" id="KW-1185">Reference proteome</keyword>
<proteinExistence type="predicted"/>
<dbReference type="Proteomes" id="UP000091857">
    <property type="component" value="Chromosome 16"/>
</dbReference>
<dbReference type="EMBL" id="CM004402">
    <property type="protein sequence ID" value="KAG8635256.1"/>
    <property type="molecule type" value="Genomic_DNA"/>
</dbReference>
<evidence type="ECO:0000313" key="2">
    <source>
        <dbReference type="Proteomes" id="UP000091857"/>
    </source>
</evidence>
<protein>
    <submittedName>
        <fullName evidence="1">Uncharacterized protein</fullName>
    </submittedName>
</protein>
<gene>
    <name evidence="1" type="ORF">MANES_16G014266v8</name>
</gene>
<reference evidence="2" key="1">
    <citation type="journal article" date="2016" name="Nat. Biotechnol.">
        <title>Sequencing wild and cultivated cassava and related species reveals extensive interspecific hybridization and genetic diversity.</title>
        <authorList>
            <person name="Bredeson J.V."/>
            <person name="Lyons J.B."/>
            <person name="Prochnik S.E."/>
            <person name="Wu G.A."/>
            <person name="Ha C.M."/>
            <person name="Edsinger-Gonzales E."/>
            <person name="Grimwood J."/>
            <person name="Schmutz J."/>
            <person name="Rabbi I.Y."/>
            <person name="Egesi C."/>
            <person name="Nauluvula P."/>
            <person name="Lebot V."/>
            <person name="Ndunguru J."/>
            <person name="Mkamilo G."/>
            <person name="Bart R.S."/>
            <person name="Setter T.L."/>
            <person name="Gleadow R.M."/>
            <person name="Kulakow P."/>
            <person name="Ferguson M.E."/>
            <person name="Rounsley S."/>
            <person name="Rokhsar D.S."/>
        </authorList>
    </citation>
    <scope>NUCLEOTIDE SEQUENCE [LARGE SCALE GENOMIC DNA]</scope>
    <source>
        <strain evidence="2">cv. AM560-2</strain>
    </source>
</reference>
<evidence type="ECO:0000313" key="1">
    <source>
        <dbReference type="EMBL" id="KAG8635256.1"/>
    </source>
</evidence>
<organism evidence="1 2">
    <name type="scientific">Manihot esculenta</name>
    <name type="common">Cassava</name>
    <name type="synonym">Jatropha manihot</name>
    <dbReference type="NCBI Taxonomy" id="3983"/>
    <lineage>
        <taxon>Eukaryota</taxon>
        <taxon>Viridiplantae</taxon>
        <taxon>Streptophyta</taxon>
        <taxon>Embryophyta</taxon>
        <taxon>Tracheophyta</taxon>
        <taxon>Spermatophyta</taxon>
        <taxon>Magnoliopsida</taxon>
        <taxon>eudicotyledons</taxon>
        <taxon>Gunneridae</taxon>
        <taxon>Pentapetalae</taxon>
        <taxon>rosids</taxon>
        <taxon>fabids</taxon>
        <taxon>Malpighiales</taxon>
        <taxon>Euphorbiaceae</taxon>
        <taxon>Crotonoideae</taxon>
        <taxon>Manihoteae</taxon>
        <taxon>Manihot</taxon>
    </lineage>
</organism>
<comment type="caution">
    <text evidence="1">The sequence shown here is derived from an EMBL/GenBank/DDBJ whole genome shotgun (WGS) entry which is preliminary data.</text>
</comment>
<name>A0ACB7G5S4_MANES</name>
<sequence length="662" mass="73516">MDYLSISHINFSSLLFHFLLIIYLTNAALEICYNTGNFTANSTYAENRGLLLSYLASNVTENGGFYAATAGQGKDKVYGLVLCRGDTPSEQCPKCVNTAIAKLIEKCPNQKEALLSDGDPPCFTRYANRSIVGLLELNPTDAGYNVNNIASNMEEFDEIWSSLMARIVARASRGSSKVKFATEEANLTPTQKIYALMQCIPDISERNCSYCLRETVGYYRSCCYGKQGGYVNKPSCIFRWDLYPFYNSIADAPTLSPSPPPPPPLSIFPPPANNTTTKDNGATAARTVVIITVPTSFFAALVGLACSFFYYRSCKKKTKNLEEISSTECLKFNFETIRLATNDFSDNNKLGQGGFGAVYKGVLPDGQVVAIKRLARKSKQGEVDFKNEVMLVARLQHRNLVRLLGFCFERNERLLIYEFLTNSSLDHFIYDQGKRLLMEWNTRYKIIVGIARGILYLHQDSQLRVIHRDLKVGNILLDEQMNPKISDFGTARLFPTNQSEDATSKIMGTFGYMAPEYVFHGIVSAKSDVFSFGVLILEIISGQSINKFRNDEGEEGNLLTYAWKNWNAGTASKIIDPVLVGAASTNEILRCVQIGLLCIQEDAAKRPTMASVILMLDSCSAILSELSRPAYFLHGQKEPITIGTQSAQPSANQCSISEMEPR</sequence>
<accession>A0ACB7G5S4</accession>